<organism evidence="1 2">
    <name type="scientific">Gigaspora rosea</name>
    <dbReference type="NCBI Taxonomy" id="44941"/>
    <lineage>
        <taxon>Eukaryota</taxon>
        <taxon>Fungi</taxon>
        <taxon>Fungi incertae sedis</taxon>
        <taxon>Mucoromycota</taxon>
        <taxon>Glomeromycotina</taxon>
        <taxon>Glomeromycetes</taxon>
        <taxon>Diversisporales</taxon>
        <taxon>Gigasporaceae</taxon>
        <taxon>Gigaspora</taxon>
    </lineage>
</organism>
<sequence>MTNTNMLEGDSHEKLYPAWFYDKSEERDDFDIRWTIIFQKESGQVGIKAFAKEPVAHAVVKATAEGVCVGLRWKGKVKSNMDKLSSLILDILEQFLIKKKQTTVDIINFSLKDQINPLAQIIIRCCYRFGKWVEKDEHKAFIYHQKSTGMRSSLGFYEIAVSEMGNANGTAGVGFCYNYGIGVEKDEHKAFIYYQKAVEMGYSKGAYKIGNCYQYGIRAEKIKIKHSLLSKISKDAYLEIEDDLKKIFIKSKYQLAWISFNEFKNIEKIGRGSFATVYHAK</sequence>
<evidence type="ECO:0000313" key="2">
    <source>
        <dbReference type="Proteomes" id="UP000266673"/>
    </source>
</evidence>
<dbReference type="Proteomes" id="UP000266673">
    <property type="component" value="Unassembled WGS sequence"/>
</dbReference>
<dbReference type="STRING" id="44941.A0A397VQ33"/>
<proteinExistence type="predicted"/>
<gene>
    <name evidence="1" type="ORF">C2G38_2174997</name>
</gene>
<keyword evidence="2" id="KW-1185">Reference proteome</keyword>
<dbReference type="SMART" id="SM00671">
    <property type="entry name" value="SEL1"/>
    <property type="match status" value="2"/>
</dbReference>
<dbReference type="EMBL" id="QKWP01000328">
    <property type="protein sequence ID" value="RIB22023.1"/>
    <property type="molecule type" value="Genomic_DNA"/>
</dbReference>
<name>A0A397VQ33_9GLOM</name>
<dbReference type="SUPFAM" id="SSF81901">
    <property type="entry name" value="HCP-like"/>
    <property type="match status" value="1"/>
</dbReference>
<protein>
    <recommendedName>
        <fullName evidence="3">Protein kinase domain-containing protein</fullName>
    </recommendedName>
</protein>
<dbReference type="AlphaFoldDB" id="A0A397VQ33"/>
<dbReference type="InterPro" id="IPR052945">
    <property type="entry name" value="Mitotic_Regulator"/>
</dbReference>
<dbReference type="Pfam" id="PF08238">
    <property type="entry name" value="Sel1"/>
    <property type="match status" value="3"/>
</dbReference>
<dbReference type="InterPro" id="IPR006597">
    <property type="entry name" value="Sel1-like"/>
</dbReference>
<comment type="caution">
    <text evidence="1">The sequence shown here is derived from an EMBL/GenBank/DDBJ whole genome shotgun (WGS) entry which is preliminary data.</text>
</comment>
<dbReference type="PANTHER" id="PTHR43628">
    <property type="entry name" value="ACTIVATOR OF C KINASE PROTEIN 1-RELATED"/>
    <property type="match status" value="1"/>
</dbReference>
<dbReference type="InterPro" id="IPR011990">
    <property type="entry name" value="TPR-like_helical_dom_sf"/>
</dbReference>
<evidence type="ECO:0000313" key="1">
    <source>
        <dbReference type="EMBL" id="RIB22023.1"/>
    </source>
</evidence>
<dbReference type="PANTHER" id="PTHR43628:SF1">
    <property type="entry name" value="CHITIN SYNTHASE REGULATORY FACTOR 2-RELATED"/>
    <property type="match status" value="1"/>
</dbReference>
<evidence type="ECO:0008006" key="3">
    <source>
        <dbReference type="Google" id="ProtNLM"/>
    </source>
</evidence>
<dbReference type="Gene3D" id="1.25.40.10">
    <property type="entry name" value="Tetratricopeptide repeat domain"/>
    <property type="match status" value="1"/>
</dbReference>
<reference evidence="1 2" key="1">
    <citation type="submission" date="2018-06" db="EMBL/GenBank/DDBJ databases">
        <title>Comparative genomics reveals the genomic features of Rhizophagus irregularis, R. cerebriforme, R. diaphanum and Gigaspora rosea, and their symbiotic lifestyle signature.</title>
        <authorList>
            <person name="Morin E."/>
            <person name="San Clemente H."/>
            <person name="Chen E.C.H."/>
            <person name="De La Providencia I."/>
            <person name="Hainaut M."/>
            <person name="Kuo A."/>
            <person name="Kohler A."/>
            <person name="Murat C."/>
            <person name="Tang N."/>
            <person name="Roy S."/>
            <person name="Loubradou J."/>
            <person name="Henrissat B."/>
            <person name="Grigoriev I.V."/>
            <person name="Corradi N."/>
            <person name="Roux C."/>
            <person name="Martin F.M."/>
        </authorList>
    </citation>
    <scope>NUCLEOTIDE SEQUENCE [LARGE SCALE GENOMIC DNA]</scope>
    <source>
        <strain evidence="1 2">DAOM 194757</strain>
    </source>
</reference>
<accession>A0A397VQ33</accession>